<reference evidence="2" key="1">
    <citation type="submission" date="2015-09" db="EMBL/GenBank/DDBJ databases">
        <authorList>
            <consortium name="Pathogen Informatics"/>
        </authorList>
    </citation>
    <scope>NUCLEOTIDE SEQUENCE [LARGE SCALE GENOMIC DNA]</scope>
    <source>
        <strain evidence="2">Lake Konstanz</strain>
    </source>
</reference>
<dbReference type="AlphaFoldDB" id="A0A0S4JQL4"/>
<sequence>MATRQHRPCFYSHLMRFAAEQLEAPCLSLAMVVVDAMNATGATWTEATMYHLLGVFCRIKDHMPYATILHLVTEWRDARLREDGSSTFPTLIMSRVLSLTERALGAADVATARAIMDVMGGRNDWHRCIEMLGAFYDYVPPPPGDRRDCYAIDPTTIDVSTLSKIESLESKLYSITFSNLRSLCERAEFLSESHRIFTSILLPIRIFLQECNEKTVVVPADIELSFRVGAVDEKAQVQHNFDHICYKCVALKHKLNLYGHRFTREKSAAHDCGLPNVLPACSPHIFAHVVKCGLMLYPESMRQIKILTTNKTIINELVPITQQFSSSWFEVCAQIAHDE</sequence>
<evidence type="ECO:0000313" key="1">
    <source>
        <dbReference type="EMBL" id="CUG92544.1"/>
    </source>
</evidence>
<name>A0A0S4JQL4_BODSA</name>
<organism evidence="1 2">
    <name type="scientific">Bodo saltans</name>
    <name type="common">Flagellated protozoan</name>
    <dbReference type="NCBI Taxonomy" id="75058"/>
    <lineage>
        <taxon>Eukaryota</taxon>
        <taxon>Discoba</taxon>
        <taxon>Euglenozoa</taxon>
        <taxon>Kinetoplastea</taxon>
        <taxon>Metakinetoplastina</taxon>
        <taxon>Eubodonida</taxon>
        <taxon>Bodonidae</taxon>
        <taxon>Bodo</taxon>
    </lineage>
</organism>
<protein>
    <submittedName>
        <fullName evidence="1">Uncharacterized protein</fullName>
    </submittedName>
</protein>
<evidence type="ECO:0000313" key="2">
    <source>
        <dbReference type="Proteomes" id="UP000051952"/>
    </source>
</evidence>
<dbReference type="Proteomes" id="UP000051952">
    <property type="component" value="Unassembled WGS sequence"/>
</dbReference>
<dbReference type="VEuPathDB" id="TriTrypDB:BSAL_02630"/>
<accession>A0A0S4JQL4</accession>
<dbReference type="EMBL" id="CYKH01002059">
    <property type="protein sequence ID" value="CUG92544.1"/>
    <property type="molecule type" value="Genomic_DNA"/>
</dbReference>
<keyword evidence="2" id="KW-1185">Reference proteome</keyword>
<gene>
    <name evidence="1" type="ORF">BSAL_02630</name>
</gene>
<proteinExistence type="predicted"/>